<dbReference type="EMBL" id="KB644408">
    <property type="protein sequence ID" value="EPS25694.1"/>
    <property type="molecule type" value="Genomic_DNA"/>
</dbReference>
<accession>S7Z6D6</accession>
<comment type="subcellular location">
    <subcellularLocation>
        <location evidence="1">Membrane</location>
    </subcellularLocation>
</comment>
<feature type="transmembrane region" description="Helical" evidence="5">
    <location>
        <begin position="104"/>
        <end position="126"/>
    </location>
</feature>
<protein>
    <recommendedName>
        <fullName evidence="6">Fatty acid hydroxylase domain-containing protein</fullName>
    </recommendedName>
</protein>
<name>S7Z6D6_PENO1</name>
<evidence type="ECO:0000256" key="1">
    <source>
        <dbReference type="ARBA" id="ARBA00004370"/>
    </source>
</evidence>
<keyword evidence="8" id="KW-1185">Reference proteome</keyword>
<dbReference type="STRING" id="933388.S7Z6D6"/>
<evidence type="ECO:0000256" key="5">
    <source>
        <dbReference type="SAM" id="Phobius"/>
    </source>
</evidence>
<dbReference type="GO" id="GO:0016491">
    <property type="term" value="F:oxidoreductase activity"/>
    <property type="evidence" value="ECO:0007669"/>
    <property type="project" value="InterPro"/>
</dbReference>
<evidence type="ECO:0000313" key="8">
    <source>
        <dbReference type="Proteomes" id="UP000019376"/>
    </source>
</evidence>
<reference evidence="7 8" key="1">
    <citation type="journal article" date="2013" name="PLoS ONE">
        <title>Genomic and secretomic analyses reveal unique features of the lignocellulolytic enzyme system of Penicillium decumbens.</title>
        <authorList>
            <person name="Liu G."/>
            <person name="Zhang L."/>
            <person name="Wei X."/>
            <person name="Zou G."/>
            <person name="Qin Y."/>
            <person name="Ma L."/>
            <person name="Li J."/>
            <person name="Zheng H."/>
            <person name="Wang S."/>
            <person name="Wang C."/>
            <person name="Xun L."/>
            <person name="Zhao G.-P."/>
            <person name="Zhou Z."/>
            <person name="Qu Y."/>
        </authorList>
    </citation>
    <scope>NUCLEOTIDE SEQUENCE [LARGE SCALE GENOMIC DNA]</scope>
    <source>
        <strain evidence="8">114-2 / CGMCC 5302</strain>
    </source>
</reference>
<gene>
    <name evidence="7" type="ORF">PDE_00628</name>
</gene>
<evidence type="ECO:0000259" key="6">
    <source>
        <dbReference type="Pfam" id="PF04116"/>
    </source>
</evidence>
<dbReference type="HOGENOM" id="CLU_047036_4_0_1"/>
<dbReference type="eggNOG" id="KOG0873">
    <property type="taxonomic scope" value="Eukaryota"/>
</dbReference>
<evidence type="ECO:0000256" key="2">
    <source>
        <dbReference type="ARBA" id="ARBA00022692"/>
    </source>
</evidence>
<keyword evidence="4 5" id="KW-0472">Membrane</keyword>
<evidence type="ECO:0000313" key="7">
    <source>
        <dbReference type="EMBL" id="EPS25694.1"/>
    </source>
</evidence>
<keyword evidence="3 5" id="KW-1133">Transmembrane helix</keyword>
<dbReference type="GO" id="GO:0008610">
    <property type="term" value="P:lipid biosynthetic process"/>
    <property type="evidence" value="ECO:0007669"/>
    <property type="project" value="InterPro"/>
</dbReference>
<evidence type="ECO:0000256" key="3">
    <source>
        <dbReference type="ARBA" id="ARBA00022989"/>
    </source>
</evidence>
<dbReference type="OrthoDB" id="408954at2759"/>
<dbReference type="PhylomeDB" id="S7Z6D6"/>
<sequence length="334" mass="38658">MGAFLSVPLLSFILLPTMSSYATTLNILFFYMTWSTLVWSHPPLRVEILSTGAFRMFFFVLPSILFFLFDVLTPSAAVIVKAHGEAGLPGGRKRFKLRLKEFKIAGWSIFNVCLALVMQAAVEWFLTRFLRVRSAIRVSTRIPSPWTMMQDIFLGLLFREALTYLVHRYALHHPRSPLTKLHWAWYHELSLPFPLTAQYDHPLVYLVHKFLPIYLPAMFFRFHMLTYLAFIAAISVEETFSYSGYTFMPTNFFLGGIARRKEIHLLEAGEGNFGPWGILDWIWGTTIGETDIEEDVQNEIRDAQLGLRVREAMEANNRKVHVDTLRRNGTGRRR</sequence>
<dbReference type="InterPro" id="IPR006694">
    <property type="entry name" value="Fatty_acid_hydroxylase"/>
</dbReference>
<dbReference type="Proteomes" id="UP000019376">
    <property type="component" value="Unassembled WGS sequence"/>
</dbReference>
<proteinExistence type="predicted"/>
<dbReference type="GO" id="GO:0005506">
    <property type="term" value="F:iron ion binding"/>
    <property type="evidence" value="ECO:0007669"/>
    <property type="project" value="InterPro"/>
</dbReference>
<dbReference type="PANTHER" id="PTHR11863">
    <property type="entry name" value="STEROL DESATURASE"/>
    <property type="match status" value="1"/>
</dbReference>
<dbReference type="AlphaFoldDB" id="S7Z6D6"/>
<dbReference type="Pfam" id="PF04116">
    <property type="entry name" value="FA_hydroxylase"/>
    <property type="match status" value="1"/>
</dbReference>
<feature type="transmembrane region" description="Helical" evidence="5">
    <location>
        <begin position="48"/>
        <end position="69"/>
    </location>
</feature>
<organism evidence="7 8">
    <name type="scientific">Penicillium oxalicum (strain 114-2 / CGMCC 5302)</name>
    <name type="common">Penicillium decumbens</name>
    <dbReference type="NCBI Taxonomy" id="933388"/>
    <lineage>
        <taxon>Eukaryota</taxon>
        <taxon>Fungi</taxon>
        <taxon>Dikarya</taxon>
        <taxon>Ascomycota</taxon>
        <taxon>Pezizomycotina</taxon>
        <taxon>Eurotiomycetes</taxon>
        <taxon>Eurotiomycetidae</taxon>
        <taxon>Eurotiales</taxon>
        <taxon>Aspergillaceae</taxon>
        <taxon>Penicillium</taxon>
    </lineage>
</organism>
<feature type="domain" description="Fatty acid hydroxylase" evidence="6">
    <location>
        <begin position="153"/>
        <end position="285"/>
    </location>
</feature>
<keyword evidence="2 5" id="KW-0812">Transmembrane</keyword>
<dbReference type="InterPro" id="IPR050307">
    <property type="entry name" value="Sterol_Desaturase_Related"/>
</dbReference>
<evidence type="ECO:0000256" key="4">
    <source>
        <dbReference type="ARBA" id="ARBA00023136"/>
    </source>
</evidence>
<dbReference type="GO" id="GO:0016020">
    <property type="term" value="C:membrane"/>
    <property type="evidence" value="ECO:0007669"/>
    <property type="project" value="UniProtKB-SubCell"/>
</dbReference>